<dbReference type="OrthoDB" id="2564568at2759"/>
<evidence type="ECO:0000313" key="3">
    <source>
        <dbReference type="Proteomes" id="UP000027222"/>
    </source>
</evidence>
<gene>
    <name evidence="2" type="ORF">GALMADRAFT_210732</name>
</gene>
<reference evidence="3" key="1">
    <citation type="journal article" date="2014" name="Proc. Natl. Acad. Sci. U.S.A.">
        <title>Extensive sampling of basidiomycete genomes demonstrates inadequacy of the white-rot/brown-rot paradigm for wood decay fungi.</title>
        <authorList>
            <person name="Riley R."/>
            <person name="Salamov A.A."/>
            <person name="Brown D.W."/>
            <person name="Nagy L.G."/>
            <person name="Floudas D."/>
            <person name="Held B.W."/>
            <person name="Levasseur A."/>
            <person name="Lombard V."/>
            <person name="Morin E."/>
            <person name="Otillar R."/>
            <person name="Lindquist E.A."/>
            <person name="Sun H."/>
            <person name="LaButti K.M."/>
            <person name="Schmutz J."/>
            <person name="Jabbour D."/>
            <person name="Luo H."/>
            <person name="Baker S.E."/>
            <person name="Pisabarro A.G."/>
            <person name="Walton J.D."/>
            <person name="Blanchette R.A."/>
            <person name="Henrissat B."/>
            <person name="Martin F."/>
            <person name="Cullen D."/>
            <person name="Hibbett D.S."/>
            <person name="Grigoriev I.V."/>
        </authorList>
    </citation>
    <scope>NUCLEOTIDE SEQUENCE [LARGE SCALE GENOMIC DNA]</scope>
    <source>
        <strain evidence="3">CBS 339.88</strain>
    </source>
</reference>
<sequence length="176" mass="16959">MVAFRTLAASVLVVVPAVLADPFTSPAGLYARQISGFDPSSIPASCIQQQCQSFVNTVTTQGCSTLDCLCTNSVVGSLKSCIQCAVDAGIAGYNQTTANDAVTGFVSACNSAGHSVSVSGSGSSGSSGSSSSASAAAPGASSASTTTTTKSGAVVGMGISVVGSILALALGGVNFA</sequence>
<dbReference type="AlphaFoldDB" id="A0A067SYL0"/>
<evidence type="ECO:0000313" key="2">
    <source>
        <dbReference type="EMBL" id="KDR76010.1"/>
    </source>
</evidence>
<evidence type="ECO:0008006" key="4">
    <source>
        <dbReference type="Google" id="ProtNLM"/>
    </source>
</evidence>
<feature type="chain" id="PRO_5001646289" description="Extracellular membrane protein CFEM domain-containing protein" evidence="1">
    <location>
        <begin position="21"/>
        <end position="176"/>
    </location>
</feature>
<dbReference type="EMBL" id="KL142379">
    <property type="protein sequence ID" value="KDR76010.1"/>
    <property type="molecule type" value="Genomic_DNA"/>
</dbReference>
<organism evidence="2 3">
    <name type="scientific">Galerina marginata (strain CBS 339.88)</name>
    <dbReference type="NCBI Taxonomy" id="685588"/>
    <lineage>
        <taxon>Eukaryota</taxon>
        <taxon>Fungi</taxon>
        <taxon>Dikarya</taxon>
        <taxon>Basidiomycota</taxon>
        <taxon>Agaricomycotina</taxon>
        <taxon>Agaricomycetes</taxon>
        <taxon>Agaricomycetidae</taxon>
        <taxon>Agaricales</taxon>
        <taxon>Agaricineae</taxon>
        <taxon>Strophariaceae</taxon>
        <taxon>Galerina</taxon>
    </lineage>
</organism>
<name>A0A067SYL0_GALM3</name>
<dbReference type="HOGENOM" id="CLU_104716_0_0_1"/>
<accession>A0A067SYL0</accession>
<dbReference type="Proteomes" id="UP000027222">
    <property type="component" value="Unassembled WGS sequence"/>
</dbReference>
<keyword evidence="3" id="KW-1185">Reference proteome</keyword>
<keyword evidence="1" id="KW-0732">Signal</keyword>
<proteinExistence type="predicted"/>
<evidence type="ECO:0000256" key="1">
    <source>
        <dbReference type="SAM" id="SignalP"/>
    </source>
</evidence>
<protein>
    <recommendedName>
        <fullName evidence="4">Extracellular membrane protein CFEM domain-containing protein</fullName>
    </recommendedName>
</protein>
<feature type="signal peptide" evidence="1">
    <location>
        <begin position="1"/>
        <end position="20"/>
    </location>
</feature>